<evidence type="ECO:0000313" key="4">
    <source>
        <dbReference type="Proteomes" id="UP000184330"/>
    </source>
</evidence>
<dbReference type="InterPro" id="IPR021858">
    <property type="entry name" value="Fun_TF"/>
</dbReference>
<evidence type="ECO:0000313" key="3">
    <source>
        <dbReference type="EMBL" id="CZR61784.1"/>
    </source>
</evidence>
<name>A0A1L7X9T3_9HELO</name>
<keyword evidence="4" id="KW-1185">Reference proteome</keyword>
<dbReference type="Proteomes" id="UP000184330">
    <property type="component" value="Unassembled WGS sequence"/>
</dbReference>
<dbReference type="STRING" id="576137.A0A1L7X9T3"/>
<sequence>MDGGVRQEEMAERLKREVRANAHLRRERAVHHSGDTSTFDLFKATPDSNSDGMEPDLEASTIQPQRRPDCPLSLFSKDAREIIAFGRSDTMLLMFYLEHLFPFLFPFYRPSLLQGGRSWILEMMISSPVVREALLCQSSYFFSLARETANRLVIWEKVLTQTKDTFEVLRQALQVIDGSDITEHMHGAVRIMASIMQVQRFEITLLSFNSCQSHLNAALALFKQLLDSPGTVERMGANSSFNTVMNRLGPPSWISPAQCVQVPSAEQAAFRFSSALLILDDIIASTVLQEQPRLYEYHCSLLDDIDGTGTPINLVAVLGCQNWVLLHTGEIAVLDAWKQRCKRAGNLDVMELVHRATFIKDSMEAHLARLENNPAIIPEDISSLLDVFKADYCQQANTPASQTSLVTRVWAHAALVYLFVVVSGWQPASVDVRYHVGRIVELLTRQISPPTLLRSMVWPFCVAGCLAEPAQEAHFRDLVEVLQPPSVFGTVRKALEIMENVWRNRDAGDAANRDLATCFRSQGDLVLLV</sequence>
<reference evidence="3 4" key="1">
    <citation type="submission" date="2016-03" db="EMBL/GenBank/DDBJ databases">
        <authorList>
            <person name="Ploux O."/>
        </authorList>
    </citation>
    <scope>NUCLEOTIDE SEQUENCE [LARGE SCALE GENOMIC DNA]</scope>
    <source>
        <strain evidence="3 4">UAMH 11012</strain>
    </source>
</reference>
<evidence type="ECO:0000256" key="2">
    <source>
        <dbReference type="ARBA" id="ARBA00023242"/>
    </source>
</evidence>
<gene>
    <name evidence="3" type="ORF">PAC_11681</name>
</gene>
<dbReference type="AlphaFoldDB" id="A0A1L7X9T3"/>
<dbReference type="Pfam" id="PF11951">
    <property type="entry name" value="Fungal_trans_2"/>
    <property type="match status" value="1"/>
</dbReference>
<accession>A0A1L7X9T3</accession>
<evidence type="ECO:0000256" key="1">
    <source>
        <dbReference type="ARBA" id="ARBA00004123"/>
    </source>
</evidence>
<dbReference type="GO" id="GO:0005634">
    <property type="term" value="C:nucleus"/>
    <property type="evidence" value="ECO:0007669"/>
    <property type="project" value="UniProtKB-SubCell"/>
</dbReference>
<comment type="subcellular location">
    <subcellularLocation>
        <location evidence="1">Nucleus</location>
    </subcellularLocation>
</comment>
<organism evidence="3 4">
    <name type="scientific">Phialocephala subalpina</name>
    <dbReference type="NCBI Taxonomy" id="576137"/>
    <lineage>
        <taxon>Eukaryota</taxon>
        <taxon>Fungi</taxon>
        <taxon>Dikarya</taxon>
        <taxon>Ascomycota</taxon>
        <taxon>Pezizomycotina</taxon>
        <taxon>Leotiomycetes</taxon>
        <taxon>Helotiales</taxon>
        <taxon>Mollisiaceae</taxon>
        <taxon>Phialocephala</taxon>
        <taxon>Phialocephala fortinii species complex</taxon>
    </lineage>
</organism>
<dbReference type="PANTHER" id="PTHR37534">
    <property type="entry name" value="TRANSCRIPTIONAL ACTIVATOR PROTEIN UGA3"/>
    <property type="match status" value="1"/>
</dbReference>
<dbReference type="OrthoDB" id="5213892at2759"/>
<keyword evidence="2" id="KW-0539">Nucleus</keyword>
<dbReference type="PANTHER" id="PTHR37534:SF20">
    <property type="entry name" value="PRO1A C6 ZINK-FINGER PROTEIN"/>
    <property type="match status" value="1"/>
</dbReference>
<dbReference type="EMBL" id="FJOG01000019">
    <property type="protein sequence ID" value="CZR61784.1"/>
    <property type="molecule type" value="Genomic_DNA"/>
</dbReference>
<proteinExistence type="predicted"/>
<protein>
    <submittedName>
        <fullName evidence="3">Related to C6 zink-finger protein PRO1A</fullName>
    </submittedName>
</protein>